<evidence type="ECO:0000256" key="2">
    <source>
        <dbReference type="SAM" id="MobiDB-lite"/>
    </source>
</evidence>
<feature type="region of interest" description="Disordered" evidence="2">
    <location>
        <begin position="356"/>
        <end position="378"/>
    </location>
</feature>
<name>A0AA39R344_9LECA</name>
<reference evidence="4" key="1">
    <citation type="submission" date="2023-03" db="EMBL/GenBank/DDBJ databases">
        <title>Complete genome of Cladonia borealis.</title>
        <authorList>
            <person name="Park H."/>
        </authorList>
    </citation>
    <scope>NUCLEOTIDE SEQUENCE</scope>
    <source>
        <strain evidence="4">ANT050790</strain>
    </source>
</reference>
<evidence type="ECO:0000313" key="4">
    <source>
        <dbReference type="EMBL" id="KAK0513955.1"/>
    </source>
</evidence>
<dbReference type="CDD" id="cd00067">
    <property type="entry name" value="GAL4"/>
    <property type="match status" value="1"/>
</dbReference>
<keyword evidence="5" id="KW-1185">Reference proteome</keyword>
<evidence type="ECO:0000256" key="1">
    <source>
        <dbReference type="ARBA" id="ARBA00023242"/>
    </source>
</evidence>
<dbReference type="Proteomes" id="UP001166286">
    <property type="component" value="Unassembled WGS sequence"/>
</dbReference>
<evidence type="ECO:0000313" key="5">
    <source>
        <dbReference type="Proteomes" id="UP001166286"/>
    </source>
</evidence>
<protein>
    <recommendedName>
        <fullName evidence="3">Zn(2)-C6 fungal-type domain-containing protein</fullName>
    </recommendedName>
</protein>
<keyword evidence="1" id="KW-0539">Nucleus</keyword>
<dbReference type="PROSITE" id="PS00463">
    <property type="entry name" value="ZN2_CY6_FUNGAL_1"/>
    <property type="match status" value="1"/>
</dbReference>
<feature type="region of interest" description="Disordered" evidence="2">
    <location>
        <begin position="1"/>
        <end position="21"/>
    </location>
</feature>
<dbReference type="SUPFAM" id="SSF57701">
    <property type="entry name" value="Zn2/Cys6 DNA-binding domain"/>
    <property type="match status" value="1"/>
</dbReference>
<dbReference type="Gene3D" id="4.10.240.10">
    <property type="entry name" value="Zn(2)-C6 fungal-type DNA-binding domain"/>
    <property type="match status" value="1"/>
</dbReference>
<dbReference type="InterPro" id="IPR001138">
    <property type="entry name" value="Zn2Cys6_DnaBD"/>
</dbReference>
<feature type="domain" description="Zn(2)-C6 fungal-type" evidence="3">
    <location>
        <begin position="30"/>
        <end position="63"/>
    </location>
</feature>
<feature type="region of interest" description="Disordered" evidence="2">
    <location>
        <begin position="65"/>
        <end position="118"/>
    </location>
</feature>
<dbReference type="PROSITE" id="PS50048">
    <property type="entry name" value="ZN2_CY6_FUNGAL_2"/>
    <property type="match status" value="1"/>
</dbReference>
<feature type="compositionally biased region" description="Low complexity" evidence="2">
    <location>
        <begin position="91"/>
        <end position="110"/>
    </location>
</feature>
<dbReference type="GO" id="GO:0008270">
    <property type="term" value="F:zinc ion binding"/>
    <property type="evidence" value="ECO:0007669"/>
    <property type="project" value="InterPro"/>
</dbReference>
<gene>
    <name evidence="4" type="ORF">JMJ35_003677</name>
</gene>
<organism evidence="4 5">
    <name type="scientific">Cladonia borealis</name>
    <dbReference type="NCBI Taxonomy" id="184061"/>
    <lineage>
        <taxon>Eukaryota</taxon>
        <taxon>Fungi</taxon>
        <taxon>Dikarya</taxon>
        <taxon>Ascomycota</taxon>
        <taxon>Pezizomycotina</taxon>
        <taxon>Lecanoromycetes</taxon>
        <taxon>OSLEUM clade</taxon>
        <taxon>Lecanoromycetidae</taxon>
        <taxon>Lecanorales</taxon>
        <taxon>Lecanorineae</taxon>
        <taxon>Cladoniaceae</taxon>
        <taxon>Cladonia</taxon>
    </lineage>
</organism>
<feature type="compositionally biased region" description="Polar residues" evidence="2">
    <location>
        <begin position="363"/>
        <end position="372"/>
    </location>
</feature>
<dbReference type="InterPro" id="IPR036864">
    <property type="entry name" value="Zn2-C6_fun-type_DNA-bd_sf"/>
</dbReference>
<feature type="region of interest" description="Disordered" evidence="2">
    <location>
        <begin position="304"/>
        <end position="324"/>
    </location>
</feature>
<dbReference type="AlphaFoldDB" id="A0AA39R344"/>
<evidence type="ECO:0000259" key="3">
    <source>
        <dbReference type="PROSITE" id="PS50048"/>
    </source>
</evidence>
<dbReference type="Pfam" id="PF00172">
    <property type="entry name" value="Zn_clus"/>
    <property type="match status" value="1"/>
</dbReference>
<feature type="compositionally biased region" description="Polar residues" evidence="2">
    <location>
        <begin position="312"/>
        <end position="324"/>
    </location>
</feature>
<dbReference type="EMBL" id="JAFEKC020000006">
    <property type="protein sequence ID" value="KAK0513955.1"/>
    <property type="molecule type" value="Genomic_DNA"/>
</dbReference>
<dbReference type="GO" id="GO:0000981">
    <property type="term" value="F:DNA-binding transcription factor activity, RNA polymerase II-specific"/>
    <property type="evidence" value="ECO:0007669"/>
    <property type="project" value="InterPro"/>
</dbReference>
<comment type="caution">
    <text evidence="4">The sequence shown here is derived from an EMBL/GenBank/DDBJ whole genome shotgun (WGS) entry which is preliminary data.</text>
</comment>
<sequence length="530" mass="58701">MSRSNSPDRLSNFRPASGIVKAQQRHQQLACDRCRGQKLRCIRTQNPQTSCERCQKAGATCVTRMGRPQRRDRGLPEATNHTRKAQPRHASNVPSLPGTSSSSASKDSTANGNTWLGHDLDETVHSNLVGVQHQESIDFGLHHAPLEDDQMHISPSEDCFDNTFDFVSPQVPRDLSDFGMYEFGNEETGGSLLPSSSMSMESIPISPIAAQEPDIEGIPEVTIQDDPPPMPQESVEKVSNLNLEVRRQLSIVRRMAKQYRNIESSLVESPDKNNSLSCVAAFMIQGLQTYHELLLEVLGSANQDSCKDTTSHTEMYNSQNNRPPLQHTFGPTTKPCPTNLLSLTDVGNADSMETIFEPKSKQQKVPRSSTSSKSHHIQDGPSHINFLDMSTSLLIISCYINLIQLCRDVFAAIRSALPGPCHQTTFLTLSGLQISGVPIHQDSDLQIIVLTQVVVRLVDKIGLSLGHPYNTTAEASKRDEAKFYSKAILPQLLEFVLRQEGVVRQPSCKVGIEALRAEIRKLNEVVYKMV</sequence>
<proteinExistence type="predicted"/>
<accession>A0AA39R344</accession>